<comment type="cofactor">
    <cofactor evidence="1">
        <name>Zn(2+)</name>
        <dbReference type="ChEBI" id="CHEBI:29105"/>
    </cofactor>
</comment>
<accession>A0A2X4ZSJ0</accession>
<reference evidence="2 3" key="1">
    <citation type="submission" date="2018-06" db="EMBL/GenBank/DDBJ databases">
        <authorList>
            <consortium name="Pathogen Informatics"/>
            <person name="Doyle S."/>
        </authorList>
    </citation>
    <scope>NUCLEOTIDE SEQUENCE [LARGE SCALE GENOMIC DNA]</scope>
    <source>
        <strain evidence="2 3">NCTC4824</strain>
    </source>
</reference>
<dbReference type="KEGG" id="blen:NCTC4824_04009"/>
<dbReference type="Proteomes" id="UP000249134">
    <property type="component" value="Chromosome 1"/>
</dbReference>
<organism evidence="2 3">
    <name type="scientific">Lederbergia lenta</name>
    <name type="common">Bacillus lentus</name>
    <dbReference type="NCBI Taxonomy" id="1467"/>
    <lineage>
        <taxon>Bacteria</taxon>
        <taxon>Bacillati</taxon>
        <taxon>Bacillota</taxon>
        <taxon>Bacilli</taxon>
        <taxon>Bacillales</taxon>
        <taxon>Bacillaceae</taxon>
        <taxon>Lederbergia</taxon>
    </lineage>
</organism>
<dbReference type="Gene3D" id="3.40.50.10320">
    <property type="entry name" value="LmbE-like"/>
    <property type="match status" value="1"/>
</dbReference>
<evidence type="ECO:0000313" key="3">
    <source>
        <dbReference type="Proteomes" id="UP000249134"/>
    </source>
</evidence>
<dbReference type="InterPro" id="IPR003737">
    <property type="entry name" value="GlcNAc_PI_deacetylase-related"/>
</dbReference>
<dbReference type="AlphaFoldDB" id="A0A2X4ZSJ0"/>
<dbReference type="SUPFAM" id="SSF102588">
    <property type="entry name" value="LmbE-like"/>
    <property type="match status" value="1"/>
</dbReference>
<name>A0A2X4ZSJ0_LEDLE</name>
<dbReference type="PANTHER" id="PTHR12993">
    <property type="entry name" value="N-ACETYLGLUCOSAMINYL-PHOSPHATIDYLINOSITOL DE-N-ACETYLASE-RELATED"/>
    <property type="match status" value="1"/>
</dbReference>
<evidence type="ECO:0000313" key="2">
    <source>
        <dbReference type="EMBL" id="SQI63274.1"/>
    </source>
</evidence>
<keyword evidence="3" id="KW-1185">Reference proteome</keyword>
<protein>
    <submittedName>
        <fullName evidence="2">LmbE family protein</fullName>
    </submittedName>
</protein>
<dbReference type="GO" id="GO:0016811">
    <property type="term" value="F:hydrolase activity, acting on carbon-nitrogen (but not peptide) bonds, in linear amides"/>
    <property type="evidence" value="ECO:0007669"/>
    <property type="project" value="TreeGrafter"/>
</dbReference>
<dbReference type="PANTHER" id="PTHR12993:SF30">
    <property type="entry name" value="N-ACETYL-ALPHA-D-GLUCOSAMINYL L-MALATE DEACETYLASE 1"/>
    <property type="match status" value="1"/>
</dbReference>
<dbReference type="InterPro" id="IPR024078">
    <property type="entry name" value="LmbE-like_dom_sf"/>
</dbReference>
<gene>
    <name evidence="2" type="ORF">NCTC4824_04009</name>
</gene>
<dbReference type="Pfam" id="PF02585">
    <property type="entry name" value="PIG-L"/>
    <property type="match status" value="1"/>
</dbReference>
<sequence>MHMREKLHIMIVGAHCGDGEIQAGAIAHKYAKAGHEITFLHLTAGEKGNPAGTSVEEYRKQKIKEAEKVAAILGGKSITLDYKDAELKLDDEIITRVATIMRKHRPNLVITHWENSIHPDHALCPRIIQAAQLKAGLPGFNLEGLAPHYYGYLHSENWEDMEEYVPDIYVDVSEEFDTYLEALSQYWFIMNSTSFRYYDYYKALGTVRGCVNRTTYAQTLKYPTGGNVRKGASIPGLEL</sequence>
<evidence type="ECO:0000256" key="1">
    <source>
        <dbReference type="ARBA" id="ARBA00001947"/>
    </source>
</evidence>
<dbReference type="EMBL" id="LS483476">
    <property type="protein sequence ID" value="SQI63274.1"/>
    <property type="molecule type" value="Genomic_DNA"/>
</dbReference>
<dbReference type="STRING" id="1348624.GCA_001591545_02929"/>
<proteinExistence type="predicted"/>